<dbReference type="InterPro" id="IPR047640">
    <property type="entry name" value="RpiR-like"/>
</dbReference>
<dbReference type="InterPro" id="IPR000281">
    <property type="entry name" value="HTH_RpiR"/>
</dbReference>
<proteinExistence type="predicted"/>
<reference evidence="6 9" key="3">
    <citation type="submission" date="2022-05" db="EMBL/GenBank/DDBJ databases">
        <title>Genome Sequencing of Bee-Associated Microbes.</title>
        <authorList>
            <person name="Dunlap C."/>
        </authorList>
    </citation>
    <scope>NUCLEOTIDE SEQUENCE [LARGE SCALE GENOMIC DNA]</scope>
    <source>
        <strain evidence="6 9">NRRL NRS-750</strain>
    </source>
</reference>
<dbReference type="RefSeq" id="WP_021256356.1">
    <property type="nucleotide sequence ID" value="NZ_JAMDLY010000019.1"/>
</dbReference>
<dbReference type="PANTHER" id="PTHR30514:SF9">
    <property type="entry name" value="TRANSCRIPTIONAL REGULATOR"/>
    <property type="match status" value="1"/>
</dbReference>
<dbReference type="PROSITE" id="PS51464">
    <property type="entry name" value="SIS"/>
    <property type="match status" value="1"/>
</dbReference>
<dbReference type="Pfam" id="PF01380">
    <property type="entry name" value="SIS"/>
    <property type="match status" value="1"/>
</dbReference>
<feature type="domain" description="SIS" evidence="5">
    <location>
        <begin position="127"/>
        <end position="267"/>
    </location>
</feature>
<dbReference type="InterPro" id="IPR046348">
    <property type="entry name" value="SIS_dom_sf"/>
</dbReference>
<dbReference type="SUPFAM" id="SSF46689">
    <property type="entry name" value="Homeodomain-like"/>
    <property type="match status" value="1"/>
</dbReference>
<dbReference type="SUPFAM" id="SSF53697">
    <property type="entry name" value="SIS domain"/>
    <property type="match status" value="1"/>
</dbReference>
<keyword evidence="1" id="KW-0805">Transcription regulation</keyword>
<dbReference type="Gene3D" id="3.40.50.10490">
    <property type="entry name" value="Glucose-6-phosphate isomerase like protein, domain 1"/>
    <property type="match status" value="1"/>
</dbReference>
<dbReference type="Gene3D" id="1.10.10.10">
    <property type="entry name" value="Winged helix-like DNA-binding domain superfamily/Winged helix DNA-binding domain"/>
    <property type="match status" value="1"/>
</dbReference>
<keyword evidence="3" id="KW-0804">Transcription</keyword>
<evidence type="ECO:0000313" key="9">
    <source>
        <dbReference type="Proteomes" id="UP001527090"/>
    </source>
</evidence>
<keyword evidence="9" id="KW-1185">Reference proteome</keyword>
<gene>
    <name evidence="6" type="ORF">M5X04_24595</name>
    <name evidence="7" type="ORF">PBLR_14196</name>
</gene>
<dbReference type="EMBL" id="LS992241">
    <property type="protein sequence ID" value="SYX85774.1"/>
    <property type="molecule type" value="Genomic_DNA"/>
</dbReference>
<sequence>MVAGEHTNTLLLIRSLYPSLTKTEKKIADYVLKNAESVLYATVTDLAERASAGETSVLRFCRNLGFKSYQDFKLSLAKDLVSPLKHEDSEIDESDDLAVVAKKMTMENVASLEHTLSLLNMEELNKAVEAIVNAKRLFFMGVGSSAMTAMDAQYRFMRLGYTGEAITDPHVMAMNAVLMTEQDVVFGISTSGSTKDLVDTIRLAKENGVFFICLTSHAKSPITKYADSILLIKSKETPLEGGAFSSKIAQIHVLDILSTAVALQDKEKAYKAIQQTAKSVLDKLY</sequence>
<reference evidence="8" key="1">
    <citation type="submission" date="2018-08" db="EMBL/GenBank/DDBJ databases">
        <authorList>
            <person name="Chevrot R."/>
        </authorList>
    </citation>
    <scope>NUCLEOTIDE SEQUENCE [LARGE SCALE GENOMIC DNA]</scope>
</reference>
<dbReference type="InterPro" id="IPR001347">
    <property type="entry name" value="SIS_dom"/>
</dbReference>
<protein>
    <submittedName>
        <fullName evidence="7">DNA-binding transcriptional regulator, MurR/RpiR family, contains HTH and SIS domains</fullName>
    </submittedName>
    <submittedName>
        <fullName evidence="6">MurR/RpiR family transcriptional regulator</fullName>
    </submittedName>
</protein>
<dbReference type="InterPro" id="IPR036388">
    <property type="entry name" value="WH-like_DNA-bd_sf"/>
</dbReference>
<dbReference type="Pfam" id="PF01418">
    <property type="entry name" value="HTH_6"/>
    <property type="match status" value="1"/>
</dbReference>
<dbReference type="InterPro" id="IPR009057">
    <property type="entry name" value="Homeodomain-like_sf"/>
</dbReference>
<dbReference type="GO" id="GO:1901135">
    <property type="term" value="P:carbohydrate derivative metabolic process"/>
    <property type="evidence" value="ECO:0007669"/>
    <property type="project" value="InterPro"/>
</dbReference>
<dbReference type="GO" id="GO:0003677">
    <property type="term" value="F:DNA binding"/>
    <property type="evidence" value="ECO:0007669"/>
    <property type="project" value="UniProtKB-KW"/>
</dbReference>
<feature type="domain" description="HTH rpiR-type" evidence="4">
    <location>
        <begin position="7"/>
        <end position="83"/>
    </location>
</feature>
<dbReference type="GO" id="GO:0097367">
    <property type="term" value="F:carbohydrate derivative binding"/>
    <property type="evidence" value="ECO:0007669"/>
    <property type="project" value="InterPro"/>
</dbReference>
<evidence type="ECO:0000259" key="4">
    <source>
        <dbReference type="PROSITE" id="PS51071"/>
    </source>
</evidence>
<keyword evidence="2 7" id="KW-0238">DNA-binding</keyword>
<evidence type="ECO:0000256" key="3">
    <source>
        <dbReference type="ARBA" id="ARBA00023163"/>
    </source>
</evidence>
<evidence type="ECO:0000256" key="2">
    <source>
        <dbReference type="ARBA" id="ARBA00023125"/>
    </source>
</evidence>
<dbReference type="GO" id="GO:0003700">
    <property type="term" value="F:DNA-binding transcription factor activity"/>
    <property type="evidence" value="ECO:0007669"/>
    <property type="project" value="InterPro"/>
</dbReference>
<evidence type="ECO:0000313" key="8">
    <source>
        <dbReference type="Proteomes" id="UP000304148"/>
    </source>
</evidence>
<dbReference type="Proteomes" id="UP001527090">
    <property type="component" value="Unassembled WGS sequence"/>
</dbReference>
<dbReference type="AlphaFoldDB" id="A0A383RH07"/>
<evidence type="ECO:0000313" key="7">
    <source>
        <dbReference type="EMBL" id="SYX85774.1"/>
    </source>
</evidence>
<evidence type="ECO:0000256" key="1">
    <source>
        <dbReference type="ARBA" id="ARBA00023015"/>
    </source>
</evidence>
<dbReference type="PANTHER" id="PTHR30514">
    <property type="entry name" value="GLUCOKINASE"/>
    <property type="match status" value="1"/>
</dbReference>
<reference evidence="7" key="2">
    <citation type="submission" date="2018-08" db="EMBL/GenBank/DDBJ databases">
        <authorList>
            <person name="Ferrada E.E."/>
            <person name="Latorre B.A."/>
        </authorList>
    </citation>
    <scope>NUCLEOTIDE SEQUENCE</scope>
    <source>
        <strain evidence="7">Paenibacillus B-LR1</strain>
    </source>
</reference>
<name>A0A383RH07_PAEAL</name>
<evidence type="ECO:0000313" key="6">
    <source>
        <dbReference type="EMBL" id="MCY9532486.1"/>
    </source>
</evidence>
<dbReference type="PROSITE" id="PS51071">
    <property type="entry name" value="HTH_RPIR"/>
    <property type="match status" value="1"/>
</dbReference>
<evidence type="ECO:0000259" key="5">
    <source>
        <dbReference type="PROSITE" id="PS51464"/>
    </source>
</evidence>
<dbReference type="Proteomes" id="UP000304148">
    <property type="component" value="Chromosome"/>
</dbReference>
<dbReference type="InterPro" id="IPR035472">
    <property type="entry name" value="RpiR-like_SIS"/>
</dbReference>
<organism evidence="7 8">
    <name type="scientific">Paenibacillus alvei</name>
    <name type="common">Bacillus alvei</name>
    <dbReference type="NCBI Taxonomy" id="44250"/>
    <lineage>
        <taxon>Bacteria</taxon>
        <taxon>Bacillati</taxon>
        <taxon>Bacillota</taxon>
        <taxon>Bacilli</taxon>
        <taxon>Bacillales</taxon>
        <taxon>Paenibacillaceae</taxon>
        <taxon>Paenibacillus</taxon>
    </lineage>
</organism>
<dbReference type="EMBL" id="JAMDLY010000019">
    <property type="protein sequence ID" value="MCY9532486.1"/>
    <property type="molecule type" value="Genomic_DNA"/>
</dbReference>
<accession>A0A383RH07</accession>
<dbReference type="CDD" id="cd05013">
    <property type="entry name" value="SIS_RpiR"/>
    <property type="match status" value="1"/>
</dbReference>